<dbReference type="InterPro" id="IPR051640">
    <property type="entry name" value="GRB10-interact_GYF"/>
</dbReference>
<feature type="region of interest" description="Disordered" evidence="1">
    <location>
        <begin position="86"/>
        <end position="163"/>
    </location>
</feature>
<dbReference type="Proteomes" id="UP000015101">
    <property type="component" value="Unassembled WGS sequence"/>
</dbReference>
<feature type="compositionally biased region" description="Low complexity" evidence="1">
    <location>
        <begin position="134"/>
        <end position="146"/>
    </location>
</feature>
<feature type="compositionally biased region" description="Basic and acidic residues" evidence="1">
    <location>
        <begin position="41"/>
        <end position="51"/>
    </location>
</feature>
<evidence type="ECO:0000313" key="4">
    <source>
        <dbReference type="Proteomes" id="UP000015101"/>
    </source>
</evidence>
<accession>T1EF11</accession>
<reference evidence="4" key="1">
    <citation type="submission" date="2012-12" db="EMBL/GenBank/DDBJ databases">
        <authorList>
            <person name="Hellsten U."/>
            <person name="Grimwood J."/>
            <person name="Chapman J.A."/>
            <person name="Shapiro H."/>
            <person name="Aerts A."/>
            <person name="Otillar R.P."/>
            <person name="Terry A.Y."/>
            <person name="Boore J.L."/>
            <person name="Simakov O."/>
            <person name="Marletaz F."/>
            <person name="Cho S.-J."/>
            <person name="Edsinger-Gonzales E."/>
            <person name="Havlak P."/>
            <person name="Kuo D.-H."/>
            <person name="Larsson T."/>
            <person name="Lv J."/>
            <person name="Arendt D."/>
            <person name="Savage R."/>
            <person name="Osoegawa K."/>
            <person name="de Jong P."/>
            <person name="Lindberg D.R."/>
            <person name="Seaver E.C."/>
            <person name="Weisblat D.A."/>
            <person name="Putnam N.H."/>
            <person name="Grigoriev I.V."/>
            <person name="Rokhsar D.S."/>
        </authorList>
    </citation>
    <scope>NUCLEOTIDE SEQUENCE</scope>
</reference>
<dbReference type="EnsemblMetazoa" id="HelroT110285">
    <property type="protein sequence ID" value="HelroP110285"/>
    <property type="gene ID" value="HelroG110285"/>
</dbReference>
<evidence type="ECO:0000313" key="3">
    <source>
        <dbReference type="EnsemblMetazoa" id="HelroP110285"/>
    </source>
</evidence>
<feature type="compositionally biased region" description="Polar residues" evidence="1">
    <location>
        <begin position="52"/>
        <end position="68"/>
    </location>
</feature>
<dbReference type="PANTHER" id="PTHR14445:SF36">
    <property type="entry name" value="FI03272P-RELATED"/>
    <property type="match status" value="1"/>
</dbReference>
<dbReference type="KEGG" id="hro:HELRODRAFT_110285"/>
<protein>
    <submittedName>
        <fullName evidence="2 3">Uncharacterized protein</fullName>
    </submittedName>
</protein>
<dbReference type="OMA" id="NDEFTQW"/>
<sequence>MEQVKKQQQLYQYPQQQPSKSGWKYNPKNPAKSLLDIQAEEQERQMSEEATKSQNRPSDSGSFGSQWTGNAKEIISKLPLVPPIINNIAAPSVPNDASSVWEPLSTAPFHHHQGNSRKPQKPIDNSQFPALAPTKSSTKQQQQSKKPAADAVVGGSKANTKTSKEEVVVQKLFEMPQVRKDELTEWCQQSLKGMKVDVDIPTLVGLLRDIESTEEVYDYVYSYLGESKRIKEFAQQFIEKRKKGNAVATAAAAAGGPKQQQKSSSSANATSAAVSSSTSAASAATAVASSRKGKKQKMTKLDGTMLGFSVLADPSRVNVGEIDSVPLVHKK</sequence>
<evidence type="ECO:0000256" key="1">
    <source>
        <dbReference type="SAM" id="MobiDB-lite"/>
    </source>
</evidence>
<keyword evidence="4" id="KW-1185">Reference proteome</keyword>
<gene>
    <name evidence="3" type="primary">20195163</name>
    <name evidence="2" type="ORF">HELRODRAFT_110285</name>
</gene>
<dbReference type="EMBL" id="AMQM01003379">
    <property type="status" value="NOT_ANNOTATED_CDS"/>
    <property type="molecule type" value="Genomic_DNA"/>
</dbReference>
<reference evidence="2 4" key="2">
    <citation type="journal article" date="2013" name="Nature">
        <title>Insights into bilaterian evolution from three spiralian genomes.</title>
        <authorList>
            <person name="Simakov O."/>
            <person name="Marletaz F."/>
            <person name="Cho S.J."/>
            <person name="Edsinger-Gonzales E."/>
            <person name="Havlak P."/>
            <person name="Hellsten U."/>
            <person name="Kuo D.H."/>
            <person name="Larsson T."/>
            <person name="Lv J."/>
            <person name="Arendt D."/>
            <person name="Savage R."/>
            <person name="Osoegawa K."/>
            <person name="de Jong P."/>
            <person name="Grimwood J."/>
            <person name="Chapman J.A."/>
            <person name="Shapiro H."/>
            <person name="Aerts A."/>
            <person name="Otillar R.P."/>
            <person name="Terry A.Y."/>
            <person name="Boore J.L."/>
            <person name="Grigoriev I.V."/>
            <person name="Lindberg D.R."/>
            <person name="Seaver E.C."/>
            <person name="Weisblat D.A."/>
            <person name="Putnam N.H."/>
            <person name="Rokhsar D.S."/>
        </authorList>
    </citation>
    <scope>NUCLEOTIDE SEQUENCE</scope>
</reference>
<name>T1EF11_HELRO</name>
<organism evidence="3 4">
    <name type="scientific">Helobdella robusta</name>
    <name type="common">Californian leech</name>
    <dbReference type="NCBI Taxonomy" id="6412"/>
    <lineage>
        <taxon>Eukaryota</taxon>
        <taxon>Metazoa</taxon>
        <taxon>Spiralia</taxon>
        <taxon>Lophotrochozoa</taxon>
        <taxon>Annelida</taxon>
        <taxon>Clitellata</taxon>
        <taxon>Hirudinea</taxon>
        <taxon>Rhynchobdellida</taxon>
        <taxon>Glossiphoniidae</taxon>
        <taxon>Helobdella</taxon>
    </lineage>
</organism>
<feature type="compositionally biased region" description="Basic residues" evidence="1">
    <location>
        <begin position="109"/>
        <end position="120"/>
    </location>
</feature>
<evidence type="ECO:0000313" key="2">
    <source>
        <dbReference type="EMBL" id="ESO08043.1"/>
    </source>
</evidence>
<dbReference type="CTD" id="20195163"/>
<dbReference type="HOGENOM" id="CLU_840138_0_0_1"/>
<dbReference type="InParanoid" id="T1EF11"/>
<dbReference type="OrthoDB" id="48509at2759"/>
<feature type="region of interest" description="Disordered" evidence="1">
    <location>
        <begin position="1"/>
        <end position="68"/>
    </location>
</feature>
<dbReference type="EMBL" id="KB096134">
    <property type="protein sequence ID" value="ESO08043.1"/>
    <property type="molecule type" value="Genomic_DNA"/>
</dbReference>
<feature type="compositionally biased region" description="Low complexity" evidence="1">
    <location>
        <begin position="263"/>
        <end position="290"/>
    </location>
</feature>
<dbReference type="AlphaFoldDB" id="T1EF11"/>
<dbReference type="STRING" id="6412.T1EF11"/>
<dbReference type="RefSeq" id="XP_009013832.1">
    <property type="nucleotide sequence ID" value="XM_009015584.1"/>
</dbReference>
<dbReference type="PANTHER" id="PTHR14445">
    <property type="entry name" value="GRB10 INTERACTING GYF PROTEIN"/>
    <property type="match status" value="1"/>
</dbReference>
<reference evidence="3" key="3">
    <citation type="submission" date="2015-06" db="UniProtKB">
        <authorList>
            <consortium name="EnsemblMetazoa"/>
        </authorList>
    </citation>
    <scope>IDENTIFICATION</scope>
</reference>
<dbReference type="GeneID" id="20195163"/>
<dbReference type="eggNOG" id="KOG1862">
    <property type="taxonomic scope" value="Eukaryota"/>
</dbReference>
<feature type="region of interest" description="Disordered" evidence="1">
    <location>
        <begin position="251"/>
        <end position="298"/>
    </location>
</feature>
<feature type="compositionally biased region" description="Low complexity" evidence="1">
    <location>
        <begin position="6"/>
        <end position="18"/>
    </location>
</feature>
<proteinExistence type="predicted"/>